<dbReference type="Proteomes" id="UP000007879">
    <property type="component" value="Unassembled WGS sequence"/>
</dbReference>
<keyword evidence="2" id="KW-0053">Apoptosis</keyword>
<dbReference type="SUPFAM" id="SSF47986">
    <property type="entry name" value="DEATH domain"/>
    <property type="match status" value="2"/>
</dbReference>
<evidence type="ECO:0000256" key="5">
    <source>
        <dbReference type="SAM" id="MobiDB-lite"/>
    </source>
</evidence>
<comment type="similarity">
    <text evidence="1 4">Belongs to the peptidase C14A family.</text>
</comment>
<dbReference type="GO" id="GO:0005737">
    <property type="term" value="C:cytoplasm"/>
    <property type="evidence" value="ECO:0007669"/>
    <property type="project" value="UniProtKB-ARBA"/>
</dbReference>
<feature type="compositionally biased region" description="Polar residues" evidence="5">
    <location>
        <begin position="403"/>
        <end position="413"/>
    </location>
</feature>
<dbReference type="Pfam" id="PF00656">
    <property type="entry name" value="Peptidase_C14"/>
    <property type="match status" value="1"/>
</dbReference>
<keyword evidence="10" id="KW-1185">Reference proteome</keyword>
<dbReference type="GO" id="GO:0042981">
    <property type="term" value="P:regulation of apoptotic process"/>
    <property type="evidence" value="ECO:0007669"/>
    <property type="project" value="InterPro"/>
</dbReference>
<dbReference type="PANTHER" id="PTHR48169:SF7">
    <property type="entry name" value="CASPASE 10"/>
    <property type="match status" value="1"/>
</dbReference>
<evidence type="ECO:0008006" key="11">
    <source>
        <dbReference type="Google" id="ProtNLM"/>
    </source>
</evidence>
<dbReference type="STRING" id="400682.A0A1X7VBB3"/>
<dbReference type="InterPro" id="IPR011029">
    <property type="entry name" value="DEATH-like_dom_sf"/>
</dbReference>
<dbReference type="PRINTS" id="PR00376">
    <property type="entry name" value="IL1BCENZYME"/>
</dbReference>
<dbReference type="SUPFAM" id="SSF52129">
    <property type="entry name" value="Caspase-like"/>
    <property type="match status" value="1"/>
</dbReference>
<feature type="compositionally biased region" description="Low complexity" evidence="5">
    <location>
        <begin position="490"/>
        <end position="507"/>
    </location>
</feature>
<feature type="region of interest" description="Disordered" evidence="5">
    <location>
        <begin position="211"/>
        <end position="413"/>
    </location>
</feature>
<dbReference type="CDD" id="cd00045">
    <property type="entry name" value="DED"/>
    <property type="match status" value="2"/>
</dbReference>
<feature type="compositionally biased region" description="Low complexity" evidence="5">
    <location>
        <begin position="211"/>
        <end position="262"/>
    </location>
</feature>
<evidence type="ECO:0000259" key="6">
    <source>
        <dbReference type="PROSITE" id="PS50168"/>
    </source>
</evidence>
<reference evidence="9" key="2">
    <citation type="submission" date="2017-05" db="UniProtKB">
        <authorList>
            <consortium name="EnsemblMetazoa"/>
        </authorList>
    </citation>
    <scope>IDENTIFICATION</scope>
</reference>
<dbReference type="GO" id="GO:0051604">
    <property type="term" value="P:protein maturation"/>
    <property type="evidence" value="ECO:0007669"/>
    <property type="project" value="UniProtKB-ARBA"/>
</dbReference>
<feature type="compositionally biased region" description="Polar residues" evidence="5">
    <location>
        <begin position="364"/>
        <end position="380"/>
    </location>
</feature>
<dbReference type="SMART" id="SM00031">
    <property type="entry name" value="DED"/>
    <property type="match status" value="2"/>
</dbReference>
<dbReference type="InterPro" id="IPR029030">
    <property type="entry name" value="Caspase-like_dom_sf"/>
</dbReference>
<evidence type="ECO:0000259" key="7">
    <source>
        <dbReference type="PROSITE" id="PS50207"/>
    </source>
</evidence>
<protein>
    <recommendedName>
        <fullName evidence="11">Caspase-8</fullName>
    </recommendedName>
</protein>
<dbReference type="GO" id="GO:0006915">
    <property type="term" value="P:apoptotic process"/>
    <property type="evidence" value="ECO:0007669"/>
    <property type="project" value="UniProtKB-KW"/>
</dbReference>
<dbReference type="eggNOG" id="KOG3573">
    <property type="taxonomic scope" value="Eukaryota"/>
</dbReference>
<dbReference type="InterPro" id="IPR001875">
    <property type="entry name" value="DED_dom"/>
</dbReference>
<proteinExistence type="inferred from homology"/>
<dbReference type="EnsemblMetazoa" id="Aqu2.1.37273_001">
    <property type="protein sequence ID" value="Aqu2.1.37273_001"/>
    <property type="gene ID" value="Aqu2.1.37273"/>
</dbReference>
<dbReference type="InterPro" id="IPR002138">
    <property type="entry name" value="Pept_C14_p10"/>
</dbReference>
<dbReference type="PROSITE" id="PS50168">
    <property type="entry name" value="DED"/>
    <property type="match status" value="2"/>
</dbReference>
<evidence type="ECO:0000259" key="8">
    <source>
        <dbReference type="PROSITE" id="PS50208"/>
    </source>
</evidence>
<feature type="compositionally biased region" description="Pro residues" evidence="5">
    <location>
        <begin position="285"/>
        <end position="299"/>
    </location>
</feature>
<organism evidence="9">
    <name type="scientific">Amphimedon queenslandica</name>
    <name type="common">Sponge</name>
    <dbReference type="NCBI Taxonomy" id="400682"/>
    <lineage>
        <taxon>Eukaryota</taxon>
        <taxon>Metazoa</taxon>
        <taxon>Porifera</taxon>
        <taxon>Demospongiae</taxon>
        <taxon>Heteroscleromorpha</taxon>
        <taxon>Haplosclerida</taxon>
        <taxon>Niphatidae</taxon>
        <taxon>Amphimedon</taxon>
    </lineage>
</organism>
<dbReference type="Gene3D" id="3.40.50.1460">
    <property type="match status" value="1"/>
</dbReference>
<dbReference type="AlphaFoldDB" id="A0A1X7VBB3"/>
<evidence type="ECO:0000313" key="9">
    <source>
        <dbReference type="EnsemblMetazoa" id="Aqu2.1.37273_001"/>
    </source>
</evidence>
<dbReference type="OrthoDB" id="6114029at2759"/>
<feature type="region of interest" description="Disordered" evidence="5">
    <location>
        <begin position="483"/>
        <end position="507"/>
    </location>
</feature>
<dbReference type="GO" id="GO:0004197">
    <property type="term" value="F:cysteine-type endopeptidase activity"/>
    <property type="evidence" value="ECO:0007669"/>
    <property type="project" value="InterPro"/>
</dbReference>
<accession>A0A1X7VBB3</accession>
<gene>
    <name evidence="9" type="primary">105312042</name>
</gene>
<dbReference type="PANTHER" id="PTHR48169">
    <property type="entry name" value="DED DOMAIN-CONTAINING PROTEIN"/>
    <property type="match status" value="1"/>
</dbReference>
<evidence type="ECO:0000256" key="4">
    <source>
        <dbReference type="RuleBase" id="RU003971"/>
    </source>
</evidence>
<evidence type="ECO:0000256" key="1">
    <source>
        <dbReference type="ARBA" id="ARBA00010134"/>
    </source>
</evidence>
<dbReference type="InterPro" id="IPR015917">
    <property type="entry name" value="Pept_C14A"/>
</dbReference>
<evidence type="ECO:0000313" key="10">
    <source>
        <dbReference type="Proteomes" id="UP000007879"/>
    </source>
</evidence>
<dbReference type="PROSITE" id="PS50208">
    <property type="entry name" value="CASPASE_P20"/>
    <property type="match status" value="1"/>
</dbReference>
<feature type="domain" description="Caspase family p10" evidence="7">
    <location>
        <begin position="670"/>
        <end position="728"/>
    </location>
</feature>
<dbReference type="SMART" id="SM00115">
    <property type="entry name" value="CASc"/>
    <property type="match status" value="1"/>
</dbReference>
<feature type="domain" description="DED" evidence="6">
    <location>
        <begin position="105"/>
        <end position="191"/>
    </location>
</feature>
<dbReference type="KEGG" id="aqu:105312042"/>
<sequence>MSFPKFRLRKSLYLIGQNMGGHDLSSLKFLSGLPKGRQEKIETAFELFCTLESRGEIDYNKDDVLRELLESRHRVHLLTKYPLDTPDDLETDAGGRVYSDQEIKQLKKFLTDISESLSHRDFKDLAYFLFDTDATATHGTYGFQDMEQMSSALDLFEKLIAAKLIGPDNLTALYQVLEVIGRNDLCVKIAEYLPQSGAARRRSLKLQSLSSYGSSYSSSSSSPISSSMETSRPTTSASHLTTSASHPTTSSSSNSYFSNSPASPYPPYYDSFDKISRDVGKSPRPSAPPTLPGPPPQAPSIPVHTGHQPQEQPQPQLNLNRPSQIGAHYIVPSSNEPTPSAPTPIADQQSIGYRPLCPQAPTAAAQQMEYQSSQAQPQTSPVANHQVQPVPPQVTPQATPNQSSQTPAPPVQQSFVGQAEYPSGETVVAMEEEGQADEEMDTSAAVTGGPRSLLEQLEDENQTLKDIAVQQFKLIQDLHEEKEQLKKKPTNNSTSNNTSNSSSSSSNMEGVICYAMDKKPHGIAIVIGNEVFTKNKKRPKLVLAERRGCLSDLYNFKSCFEALQYKVRTYENCFAGDIKKIVDGVSSEDHSNYDSFVFCISTHGEDNNYIFGSDGERINVYNLIGHIQACPSLQNKPKLFFIQACRATHTDVPAVSGDGPETVPPVVNKDADVAIFWATTRSQSAYRSPRDGSWFVASIHKVFTAEAHRLDLVNMMYKVTHIVTEMEGRESSSGETVRQCVETSLQMRGAVYFNVE</sequence>
<dbReference type="EnsemblMetazoa" id="XM_011404368.2">
    <property type="protein sequence ID" value="XP_011402670.1"/>
    <property type="gene ID" value="LOC105312042"/>
</dbReference>
<evidence type="ECO:0000256" key="2">
    <source>
        <dbReference type="ARBA" id="ARBA00022703"/>
    </source>
</evidence>
<feature type="compositionally biased region" description="Basic and acidic residues" evidence="5">
    <location>
        <begin position="271"/>
        <end position="281"/>
    </location>
</feature>
<keyword evidence="3" id="KW-0677">Repeat</keyword>
<dbReference type="InParanoid" id="A0A1X7VBB3"/>
<dbReference type="Gene3D" id="1.10.533.10">
    <property type="entry name" value="Death Domain, Fas"/>
    <property type="match status" value="2"/>
</dbReference>
<dbReference type="GO" id="GO:0006508">
    <property type="term" value="P:proteolysis"/>
    <property type="evidence" value="ECO:0007669"/>
    <property type="project" value="InterPro"/>
</dbReference>
<feature type="domain" description="Caspase family p20" evidence="8">
    <location>
        <begin position="520"/>
        <end position="649"/>
    </location>
</feature>
<feature type="domain" description="DED" evidence="6">
    <location>
        <begin position="7"/>
        <end position="83"/>
    </location>
</feature>
<evidence type="ECO:0000256" key="3">
    <source>
        <dbReference type="ARBA" id="ARBA00022737"/>
    </source>
</evidence>
<dbReference type="PROSITE" id="PS50207">
    <property type="entry name" value="CASPASE_P10"/>
    <property type="match status" value="1"/>
</dbReference>
<dbReference type="Pfam" id="PF01335">
    <property type="entry name" value="DED"/>
    <property type="match status" value="2"/>
</dbReference>
<reference evidence="10" key="1">
    <citation type="journal article" date="2010" name="Nature">
        <title>The Amphimedon queenslandica genome and the evolution of animal complexity.</title>
        <authorList>
            <person name="Srivastava M."/>
            <person name="Simakov O."/>
            <person name="Chapman J."/>
            <person name="Fahey B."/>
            <person name="Gauthier M.E."/>
            <person name="Mitros T."/>
            <person name="Richards G.S."/>
            <person name="Conaco C."/>
            <person name="Dacre M."/>
            <person name="Hellsten U."/>
            <person name="Larroux C."/>
            <person name="Putnam N.H."/>
            <person name="Stanke M."/>
            <person name="Adamska M."/>
            <person name="Darling A."/>
            <person name="Degnan S.M."/>
            <person name="Oakley T.H."/>
            <person name="Plachetzki D.C."/>
            <person name="Zhai Y."/>
            <person name="Adamski M."/>
            <person name="Calcino A."/>
            <person name="Cummins S.F."/>
            <person name="Goodstein D.M."/>
            <person name="Harris C."/>
            <person name="Jackson D.J."/>
            <person name="Leys S.P."/>
            <person name="Shu S."/>
            <person name="Woodcroft B.J."/>
            <person name="Vervoort M."/>
            <person name="Kosik K.S."/>
            <person name="Manning G."/>
            <person name="Degnan B.M."/>
            <person name="Rokhsar D.S."/>
        </authorList>
    </citation>
    <scope>NUCLEOTIDE SEQUENCE [LARGE SCALE GENOMIC DNA]</scope>
</reference>
<dbReference type="InterPro" id="IPR001309">
    <property type="entry name" value="Pept_C14_p20"/>
</dbReference>
<name>A0A1X7VBB3_AMPQE</name>
<dbReference type="InterPro" id="IPR011600">
    <property type="entry name" value="Pept_C14_caspase"/>
</dbReference>